<evidence type="ECO:0000313" key="2">
    <source>
        <dbReference type="EMBL" id="TKI72270.1"/>
    </source>
</evidence>
<feature type="compositionally biased region" description="Basic and acidic residues" evidence="1">
    <location>
        <begin position="1"/>
        <end position="15"/>
    </location>
</feature>
<dbReference type="AlphaFoldDB" id="A0A4U2ZF44"/>
<evidence type="ECO:0000313" key="3">
    <source>
        <dbReference type="Proteomes" id="UP000308744"/>
    </source>
</evidence>
<keyword evidence="3" id="KW-1185">Reference proteome</keyword>
<comment type="caution">
    <text evidence="2">The sequence shown here is derived from an EMBL/GenBank/DDBJ whole genome shotgun (WGS) entry which is preliminary data.</text>
</comment>
<organism evidence="2 3">
    <name type="scientific">Lysinibacillus mangiferihumi</name>
    <dbReference type="NCBI Taxonomy" id="1130819"/>
    <lineage>
        <taxon>Bacteria</taxon>
        <taxon>Bacillati</taxon>
        <taxon>Bacillota</taxon>
        <taxon>Bacilli</taxon>
        <taxon>Bacillales</taxon>
        <taxon>Bacillaceae</taxon>
        <taxon>Lysinibacillus</taxon>
    </lineage>
</organism>
<reference evidence="2 3" key="1">
    <citation type="submission" date="2019-04" db="EMBL/GenBank/DDBJ databases">
        <title>Lysinibacillus genome sequencing.</title>
        <authorList>
            <person name="Dunlap C."/>
        </authorList>
    </citation>
    <scope>NUCLEOTIDE SEQUENCE [LARGE SCALE GENOMIC DNA]</scope>
    <source>
        <strain evidence="2 3">CCTCC AB 2010389</strain>
    </source>
</reference>
<protein>
    <submittedName>
        <fullName evidence="2">Uncharacterized protein</fullName>
    </submittedName>
</protein>
<evidence type="ECO:0000256" key="1">
    <source>
        <dbReference type="SAM" id="MobiDB-lite"/>
    </source>
</evidence>
<accession>A0A4U2ZF44</accession>
<dbReference type="Proteomes" id="UP000308744">
    <property type="component" value="Unassembled WGS sequence"/>
</dbReference>
<name>A0A4U2ZF44_9BACI</name>
<sequence>MDERWMDRGIGRKGSEQQPANNIMGRKDGRGSTYDRCYIECSPIMKYKHQRQQINHIERKIWHKHATQNSNVYKLTSVMGEIENSSKQIKI</sequence>
<proteinExistence type="predicted"/>
<dbReference type="EMBL" id="SZPU01000008">
    <property type="protein sequence ID" value="TKI72270.1"/>
    <property type="molecule type" value="Genomic_DNA"/>
</dbReference>
<feature type="region of interest" description="Disordered" evidence="1">
    <location>
        <begin position="1"/>
        <end position="32"/>
    </location>
</feature>
<gene>
    <name evidence="2" type="ORF">FC756_02910</name>
</gene>